<proteinExistence type="predicted"/>
<dbReference type="PANTHER" id="PTHR33116:SF76">
    <property type="entry name" value="DUF4283 DOMAIN-CONTAINING PROTEIN"/>
    <property type="match status" value="1"/>
</dbReference>
<evidence type="ECO:0000313" key="3">
    <source>
        <dbReference type="Proteomes" id="UP000694005"/>
    </source>
</evidence>
<gene>
    <name evidence="2" type="ORF">BRAPAZ1V2_A10P22190.2</name>
</gene>
<dbReference type="AlphaFoldDB" id="A0A8D9MG90"/>
<reference evidence="2 3" key="1">
    <citation type="submission" date="2021-07" db="EMBL/GenBank/DDBJ databases">
        <authorList>
            <consortium name="Genoscope - CEA"/>
            <person name="William W."/>
        </authorList>
    </citation>
    <scope>NUCLEOTIDE SEQUENCE [LARGE SCALE GENOMIC DNA]</scope>
</reference>
<feature type="domain" description="Reverse transcriptase zinc-binding" evidence="1">
    <location>
        <begin position="208"/>
        <end position="243"/>
    </location>
</feature>
<sequence>MVNFWSAVFVLPKAFYAKVDSLCAAFLWKNGTSSARGSRVSWIDICKPKYEGGLGLRQLEEFETVFRLKRTWSFFSEPKSLLSRWLKNHIFYRNGFWQIHESPRLSSTVRSMLQLRPMLPDLMRCDIGNGKVASFWFDSWTDIGPLIEIAGDSGPRSLRVRKSAVVLDATSSGSWRLPAARSQQMQTIQIAITAIQPPEASNEPDRFLWRRTPDSFAECVLCSTALETHHHLFFECSFSSAIWQGFASQIRAHPPADLHAAAAWILSSSNRISREEVTLLKLIFQSTIYLVWKERNARIFTSVSTSSSGIHLALDRLLRDRLLSFPASPPAGPSLLSLYFASYRPP</sequence>
<evidence type="ECO:0000259" key="1">
    <source>
        <dbReference type="Pfam" id="PF13966"/>
    </source>
</evidence>
<dbReference type="EMBL" id="LS974626">
    <property type="protein sequence ID" value="CAG7910973.1"/>
    <property type="molecule type" value="Genomic_DNA"/>
</dbReference>
<name>A0A8D9MG90_BRACM</name>
<evidence type="ECO:0000313" key="2">
    <source>
        <dbReference type="EMBL" id="CAG7910973.1"/>
    </source>
</evidence>
<dbReference type="Gramene" id="A10p22190.2_BraZ1">
    <property type="protein sequence ID" value="A10p22190.2_BraZ1.CDS"/>
    <property type="gene ID" value="A10g22190.2_BraZ1"/>
</dbReference>
<organism evidence="2 3">
    <name type="scientific">Brassica campestris</name>
    <name type="common">Field mustard</name>
    <dbReference type="NCBI Taxonomy" id="3711"/>
    <lineage>
        <taxon>Eukaryota</taxon>
        <taxon>Viridiplantae</taxon>
        <taxon>Streptophyta</taxon>
        <taxon>Embryophyta</taxon>
        <taxon>Tracheophyta</taxon>
        <taxon>Spermatophyta</taxon>
        <taxon>Magnoliopsida</taxon>
        <taxon>eudicotyledons</taxon>
        <taxon>Gunneridae</taxon>
        <taxon>Pentapetalae</taxon>
        <taxon>rosids</taxon>
        <taxon>malvids</taxon>
        <taxon>Brassicales</taxon>
        <taxon>Brassicaceae</taxon>
        <taxon>Brassiceae</taxon>
        <taxon>Brassica</taxon>
    </lineage>
</organism>
<dbReference type="InterPro" id="IPR026960">
    <property type="entry name" value="RVT-Znf"/>
</dbReference>
<dbReference type="PANTHER" id="PTHR33116">
    <property type="entry name" value="REVERSE TRANSCRIPTASE ZINC-BINDING DOMAIN-CONTAINING PROTEIN-RELATED-RELATED"/>
    <property type="match status" value="1"/>
</dbReference>
<accession>A0A8D9MG90</accession>
<dbReference type="Proteomes" id="UP000694005">
    <property type="component" value="Chromosome A10"/>
</dbReference>
<dbReference type="Pfam" id="PF13966">
    <property type="entry name" value="zf-RVT"/>
    <property type="match status" value="1"/>
</dbReference>
<protein>
    <recommendedName>
        <fullName evidence="1">Reverse transcriptase zinc-binding domain-containing protein</fullName>
    </recommendedName>
</protein>